<keyword evidence="2" id="KW-1185">Reference proteome</keyword>
<protein>
    <submittedName>
        <fullName evidence="1">Uncharacterized protein</fullName>
    </submittedName>
</protein>
<reference evidence="1 2" key="1">
    <citation type="submission" date="2020-08" db="EMBL/GenBank/DDBJ databases">
        <title>Genomic Encyclopedia of Type Strains, Phase III (KMG-III): the genomes of soil and plant-associated and newly described type strains.</title>
        <authorList>
            <person name="Whitman W."/>
        </authorList>
    </citation>
    <scope>NUCLEOTIDE SEQUENCE [LARGE SCALE GENOMIC DNA]</scope>
    <source>
        <strain evidence="1 2">CECT 4462</strain>
    </source>
</reference>
<dbReference type="Proteomes" id="UP000549250">
    <property type="component" value="Unassembled WGS sequence"/>
</dbReference>
<name>A0A839T384_AZOMA</name>
<dbReference type="EMBL" id="JACHXI010000008">
    <property type="protein sequence ID" value="MBB3103568.1"/>
    <property type="molecule type" value="Genomic_DNA"/>
</dbReference>
<gene>
    <name evidence="1" type="ORF">FHR87_001964</name>
</gene>
<comment type="caution">
    <text evidence="1">The sequence shown here is derived from an EMBL/GenBank/DDBJ whole genome shotgun (WGS) entry which is preliminary data.</text>
</comment>
<proteinExistence type="predicted"/>
<accession>A0A839T384</accession>
<evidence type="ECO:0000313" key="1">
    <source>
        <dbReference type="EMBL" id="MBB3103568.1"/>
    </source>
</evidence>
<organism evidence="1 2">
    <name type="scientific">Azomonas macrocytogenes</name>
    <name type="common">Azotobacter macrocytogenes</name>
    <dbReference type="NCBI Taxonomy" id="69962"/>
    <lineage>
        <taxon>Bacteria</taxon>
        <taxon>Pseudomonadati</taxon>
        <taxon>Pseudomonadota</taxon>
        <taxon>Gammaproteobacteria</taxon>
        <taxon>Pseudomonadales</taxon>
        <taxon>Pseudomonadaceae</taxon>
        <taxon>Azomonas</taxon>
    </lineage>
</organism>
<sequence>MMGLAPSANSALSSARSAWILECGNSSAFGEYAAVALLPVDEKCHPKGDPALLQTSRDRMEWSGTQEKSNCSIIFTTAEMAREGQSSLW</sequence>
<evidence type="ECO:0000313" key="2">
    <source>
        <dbReference type="Proteomes" id="UP000549250"/>
    </source>
</evidence>
<dbReference type="AlphaFoldDB" id="A0A839T384"/>